<dbReference type="Ensembl" id="ENSACCT00020022071.1">
    <property type="protein sequence ID" value="ENSACCP00020021140.1"/>
    <property type="gene ID" value="ENSACCG00020014577.1"/>
</dbReference>
<reference evidence="1" key="2">
    <citation type="submission" date="2025-09" db="UniProtKB">
        <authorList>
            <consortium name="Ensembl"/>
        </authorList>
    </citation>
    <scope>IDENTIFICATION</scope>
</reference>
<organism evidence="1 2">
    <name type="scientific">Aquila chrysaetos chrysaetos</name>
    <dbReference type="NCBI Taxonomy" id="223781"/>
    <lineage>
        <taxon>Eukaryota</taxon>
        <taxon>Metazoa</taxon>
        <taxon>Chordata</taxon>
        <taxon>Craniata</taxon>
        <taxon>Vertebrata</taxon>
        <taxon>Euteleostomi</taxon>
        <taxon>Archelosauria</taxon>
        <taxon>Archosauria</taxon>
        <taxon>Dinosauria</taxon>
        <taxon>Saurischia</taxon>
        <taxon>Theropoda</taxon>
        <taxon>Coelurosauria</taxon>
        <taxon>Aves</taxon>
        <taxon>Neognathae</taxon>
        <taxon>Neoaves</taxon>
        <taxon>Telluraves</taxon>
        <taxon>Accipitrimorphae</taxon>
        <taxon>Accipitriformes</taxon>
        <taxon>Accipitridae</taxon>
        <taxon>Accipitrinae</taxon>
        <taxon>Aquila</taxon>
    </lineage>
</organism>
<proteinExistence type="predicted"/>
<dbReference type="AlphaFoldDB" id="A0A663F8E6"/>
<dbReference type="Proteomes" id="UP000472275">
    <property type="component" value="Chromosome 13"/>
</dbReference>
<protein>
    <submittedName>
        <fullName evidence="1">Uncharacterized protein</fullName>
    </submittedName>
</protein>
<name>A0A663F8E6_AQUCH</name>
<sequence length="106" mass="11606">MATIQLLPAHPLGEIFYYSLTQILYFCTASWPLLARQPMPPLLPAAVQLILWTDKLPGSVVIALFHPAPRAGRGAEDVLWVCISVLLKAGSNPAFLFPALPREALE</sequence>
<dbReference type="InParanoid" id="A0A663F8E6"/>
<keyword evidence="2" id="KW-1185">Reference proteome</keyword>
<evidence type="ECO:0000313" key="1">
    <source>
        <dbReference type="Ensembl" id="ENSACCP00020021140.1"/>
    </source>
</evidence>
<reference evidence="1" key="1">
    <citation type="submission" date="2025-08" db="UniProtKB">
        <authorList>
            <consortium name="Ensembl"/>
        </authorList>
    </citation>
    <scope>IDENTIFICATION</scope>
</reference>
<accession>A0A663F8E6</accession>
<evidence type="ECO:0000313" key="2">
    <source>
        <dbReference type="Proteomes" id="UP000472275"/>
    </source>
</evidence>